<evidence type="ECO:0000313" key="2">
    <source>
        <dbReference type="EMBL" id="MCA4522963.1"/>
    </source>
</evidence>
<accession>A0A174MDU2</accession>
<organism evidence="1 8">
    <name type="scientific">Bacteroides xylanisolvens</name>
    <dbReference type="NCBI Taxonomy" id="371601"/>
    <lineage>
        <taxon>Bacteria</taxon>
        <taxon>Pseudomonadati</taxon>
        <taxon>Bacteroidota</taxon>
        <taxon>Bacteroidia</taxon>
        <taxon>Bacteroidales</taxon>
        <taxon>Bacteroidaceae</taxon>
        <taxon>Bacteroides</taxon>
    </lineage>
</organism>
<reference evidence="1" key="4">
    <citation type="submission" date="2021-09" db="EMBL/GenBank/DDBJ databases">
        <authorList>
            <person name="Gilroy R."/>
        </authorList>
    </citation>
    <scope>NUCLEOTIDE SEQUENCE</scope>
    <source>
        <strain evidence="1">CHK154-13316</strain>
    </source>
</reference>
<dbReference type="Proteomes" id="UP000747074">
    <property type="component" value="Unassembled WGS sequence"/>
</dbReference>
<reference evidence="2" key="5">
    <citation type="submission" date="2023-08" db="EMBL/GenBank/DDBJ databases">
        <title>Mucin Metabolism Genes Underlie the Key Renovations of Bacteroides xylanisolvens Genomes in Captive Great Apes.</title>
        <authorList>
            <person name="Nishida A.H."/>
        </authorList>
    </citation>
    <scope>NUCLEOTIDE SEQUENCE</scope>
    <source>
        <strain evidence="3">P13.H9</strain>
        <strain evidence="2">P19.10B</strain>
    </source>
</reference>
<evidence type="ECO:0000313" key="6">
    <source>
        <dbReference type="Proteomes" id="UP000183040"/>
    </source>
</evidence>
<gene>
    <name evidence="1" type="ORF">K8V07_13605</name>
    <name evidence="3" type="ORF">LD004_22030</name>
    <name evidence="2" type="ORF">LDZ35_07045</name>
    <name evidence="4" type="ORF">SAMN04487924_12070</name>
    <name evidence="5" type="ORF">SAMN05216250_10811</name>
</gene>
<reference evidence="1" key="3">
    <citation type="journal article" date="2021" name="PeerJ">
        <title>Extensive microbial diversity within the chicken gut microbiome revealed by metagenomics and culture.</title>
        <authorList>
            <person name="Gilroy R."/>
            <person name="Ravi A."/>
            <person name="Getino M."/>
            <person name="Pursley I."/>
            <person name="Horton D.L."/>
            <person name="Alikhan N.F."/>
            <person name="Baker D."/>
            <person name="Gharbi K."/>
            <person name="Hall N."/>
            <person name="Watson M."/>
            <person name="Adriaenssens E.M."/>
            <person name="Foster-Nyarko E."/>
            <person name="Jarju S."/>
            <person name="Secka A."/>
            <person name="Antonio M."/>
            <person name="Oren A."/>
            <person name="Chaudhuri R.R."/>
            <person name="La Ragione R."/>
            <person name="Hildebrand F."/>
            <person name="Pallen M.J."/>
        </authorList>
    </citation>
    <scope>NUCLEOTIDE SEQUENCE</scope>
    <source>
        <strain evidence="1">CHK154-13316</strain>
    </source>
</reference>
<sequence length="85" mass="9481">MLGMETITNKEVNVRLDNEKGTLCLTGLLAGTMVFLYDSQGELRGKHKFALPSLTMEIPQPGTYVLVMSHPNCQPEVRRITYLGI</sequence>
<evidence type="ECO:0008006" key="9">
    <source>
        <dbReference type="Google" id="ProtNLM"/>
    </source>
</evidence>
<evidence type="ECO:0000313" key="3">
    <source>
        <dbReference type="EMBL" id="MCA4706284.1"/>
    </source>
</evidence>
<dbReference type="Proteomes" id="UP001198461">
    <property type="component" value="Unassembled WGS sequence"/>
</dbReference>
<dbReference type="EMBL" id="JAIWWW010000016">
    <property type="protein sequence ID" value="MCA4522963.1"/>
    <property type="molecule type" value="Genomic_DNA"/>
</dbReference>
<dbReference type="Proteomes" id="UP000183040">
    <property type="component" value="Unassembled WGS sequence"/>
</dbReference>
<dbReference type="Proteomes" id="UP000183766">
    <property type="component" value="Unassembled WGS sequence"/>
</dbReference>
<dbReference type="EMBL" id="FNRP01000020">
    <property type="protein sequence ID" value="SEA97131.1"/>
    <property type="molecule type" value="Genomic_DNA"/>
</dbReference>
<reference evidence="7" key="1">
    <citation type="submission" date="2016-10" db="EMBL/GenBank/DDBJ databases">
        <authorList>
            <person name="Varghese N."/>
            <person name="Submissions S."/>
        </authorList>
    </citation>
    <scope>NUCLEOTIDE SEQUENCE [LARGE SCALE GENOMIC DNA]</scope>
    <source>
        <strain evidence="7">NLAE-zl-C202</strain>
    </source>
</reference>
<evidence type="ECO:0000313" key="1">
    <source>
        <dbReference type="EMBL" id="HJG12947.1"/>
    </source>
</evidence>
<dbReference type="RefSeq" id="WP_004313966.1">
    <property type="nucleotide sequence ID" value="NZ_AP031409.1"/>
</dbReference>
<dbReference type="AlphaFoldDB" id="A0A174MDU2"/>
<protein>
    <recommendedName>
        <fullName evidence="9">T9SS C-terminal target domain-containing protein</fullName>
    </recommendedName>
</protein>
<evidence type="ECO:0000313" key="4">
    <source>
        <dbReference type="EMBL" id="SEA97131.1"/>
    </source>
</evidence>
<reference evidence="4 6" key="2">
    <citation type="submission" date="2016-10" db="EMBL/GenBank/DDBJ databases">
        <authorList>
            <person name="de Groot N.N."/>
        </authorList>
    </citation>
    <scope>NUCLEOTIDE SEQUENCE [LARGE SCALE GENOMIC DNA]</scope>
    <source>
        <strain evidence="5">NLAE-zl-C202</strain>
        <strain evidence="4 6">NLAE-zl-G339</strain>
    </source>
</reference>
<proteinExistence type="predicted"/>
<dbReference type="GeneID" id="69478942"/>
<dbReference type="EMBL" id="JAIWYE010000037">
    <property type="protein sequence ID" value="MCA4706284.1"/>
    <property type="molecule type" value="Genomic_DNA"/>
</dbReference>
<evidence type="ECO:0000313" key="7">
    <source>
        <dbReference type="Proteomes" id="UP000183766"/>
    </source>
</evidence>
<evidence type="ECO:0000313" key="8">
    <source>
        <dbReference type="Proteomes" id="UP000747074"/>
    </source>
</evidence>
<dbReference type="Proteomes" id="UP001197958">
    <property type="component" value="Unassembled WGS sequence"/>
</dbReference>
<evidence type="ECO:0000313" key="5">
    <source>
        <dbReference type="EMBL" id="SFM63748.1"/>
    </source>
</evidence>
<dbReference type="EMBL" id="FOUM01000008">
    <property type="protein sequence ID" value="SFM63748.1"/>
    <property type="molecule type" value="Genomic_DNA"/>
</dbReference>
<name>A0A174MDU2_9BACE</name>
<dbReference type="EMBL" id="DYVL01000161">
    <property type="protein sequence ID" value="HJG12947.1"/>
    <property type="molecule type" value="Genomic_DNA"/>
</dbReference>